<evidence type="ECO:0000259" key="1">
    <source>
        <dbReference type="Pfam" id="PF00646"/>
    </source>
</evidence>
<organism evidence="2 3">
    <name type="scientific">Carex littledalei</name>
    <dbReference type="NCBI Taxonomy" id="544730"/>
    <lineage>
        <taxon>Eukaryota</taxon>
        <taxon>Viridiplantae</taxon>
        <taxon>Streptophyta</taxon>
        <taxon>Embryophyta</taxon>
        <taxon>Tracheophyta</taxon>
        <taxon>Spermatophyta</taxon>
        <taxon>Magnoliopsida</taxon>
        <taxon>Liliopsida</taxon>
        <taxon>Poales</taxon>
        <taxon>Cyperaceae</taxon>
        <taxon>Cyperoideae</taxon>
        <taxon>Cariceae</taxon>
        <taxon>Carex</taxon>
        <taxon>Carex subgen. Euthyceras</taxon>
    </lineage>
</organism>
<dbReference type="Proteomes" id="UP000623129">
    <property type="component" value="Unassembled WGS sequence"/>
</dbReference>
<reference evidence="2" key="1">
    <citation type="submission" date="2020-01" db="EMBL/GenBank/DDBJ databases">
        <title>Genome sequence of Kobresia littledalei, the first chromosome-level genome in the family Cyperaceae.</title>
        <authorList>
            <person name="Qu G."/>
        </authorList>
    </citation>
    <scope>NUCLEOTIDE SEQUENCE</scope>
    <source>
        <strain evidence="2">C.B.Clarke</strain>
        <tissue evidence="2">Leaf</tissue>
    </source>
</reference>
<sequence length="127" mass="14866">MANKCSSVPKFDWAELNLDLLPFIAHKLGDAIDFIRFRAVCKKWRSATNLSDKPPQLPWLMMLTKYHDMAEVCFHALPSGKIFSLSFLNHRDYSVAYNRKGSNEFQFYEIDEECNLKDFIKKFVAHN</sequence>
<gene>
    <name evidence="2" type="ORF">FCM35_KLT05412</name>
</gene>
<dbReference type="InterPro" id="IPR001810">
    <property type="entry name" value="F-box_dom"/>
</dbReference>
<dbReference type="Gene3D" id="1.20.1280.50">
    <property type="match status" value="1"/>
</dbReference>
<protein>
    <submittedName>
        <fullName evidence="2">F-box protein</fullName>
    </submittedName>
</protein>
<dbReference type="AlphaFoldDB" id="A0A833R528"/>
<accession>A0A833R528</accession>
<dbReference type="SUPFAM" id="SSF81383">
    <property type="entry name" value="F-box domain"/>
    <property type="match status" value="1"/>
</dbReference>
<dbReference type="EMBL" id="SWLB01000014">
    <property type="protein sequence ID" value="KAF3330081.1"/>
    <property type="molecule type" value="Genomic_DNA"/>
</dbReference>
<dbReference type="Pfam" id="PF00646">
    <property type="entry name" value="F-box"/>
    <property type="match status" value="1"/>
</dbReference>
<evidence type="ECO:0000313" key="3">
    <source>
        <dbReference type="Proteomes" id="UP000623129"/>
    </source>
</evidence>
<keyword evidence="3" id="KW-1185">Reference proteome</keyword>
<evidence type="ECO:0000313" key="2">
    <source>
        <dbReference type="EMBL" id="KAF3330081.1"/>
    </source>
</evidence>
<dbReference type="PANTHER" id="PTHR33110">
    <property type="entry name" value="F-BOX/KELCH-REPEAT PROTEIN-RELATED"/>
    <property type="match status" value="1"/>
</dbReference>
<comment type="caution">
    <text evidence="2">The sequence shown here is derived from an EMBL/GenBank/DDBJ whole genome shotgun (WGS) entry which is preliminary data.</text>
</comment>
<name>A0A833R528_9POAL</name>
<proteinExistence type="predicted"/>
<dbReference type="InterPro" id="IPR036047">
    <property type="entry name" value="F-box-like_dom_sf"/>
</dbReference>
<dbReference type="OrthoDB" id="692719at2759"/>
<feature type="domain" description="F-box" evidence="1">
    <location>
        <begin position="30"/>
        <end position="49"/>
    </location>
</feature>